<dbReference type="eggNOG" id="ENOG5032SNC">
    <property type="taxonomic scope" value="Bacteria"/>
</dbReference>
<comment type="caution">
    <text evidence="2">The sequence shown here is derived from an EMBL/GenBank/DDBJ whole genome shotgun (WGS) entry which is preliminary data.</text>
</comment>
<protein>
    <submittedName>
        <fullName evidence="2">Uncharacterized protein</fullName>
    </submittedName>
</protein>
<reference evidence="2 3" key="1">
    <citation type="submission" date="2014-05" db="EMBL/GenBank/DDBJ databases">
        <title>ATOL: Assembling a taxonomically balanced genome-scale reconstruction of the evolutionary history of the Enterobacteriaceae.</title>
        <authorList>
            <person name="Plunkett G.III."/>
            <person name="Neeno-Eckwall E.C."/>
            <person name="Glasner J.D."/>
            <person name="Perna N.T."/>
        </authorList>
    </citation>
    <scope>NUCLEOTIDE SEQUENCE [LARGE SCALE GENOMIC DNA]</scope>
    <source>
        <strain evidence="2 3">ATCC 33301</strain>
    </source>
</reference>
<evidence type="ECO:0000313" key="3">
    <source>
        <dbReference type="Proteomes" id="UP000028602"/>
    </source>
</evidence>
<name>A0A085J9U8_9GAMM</name>
<feature type="transmembrane region" description="Helical" evidence="1">
    <location>
        <begin position="6"/>
        <end position="26"/>
    </location>
</feature>
<dbReference type="EMBL" id="JMPR01000049">
    <property type="protein sequence ID" value="KFD17244.1"/>
    <property type="molecule type" value="Genomic_DNA"/>
</dbReference>
<keyword evidence="1" id="KW-1133">Transmembrane helix</keyword>
<dbReference type="Proteomes" id="UP000028602">
    <property type="component" value="Unassembled WGS sequence"/>
</dbReference>
<dbReference type="AlphaFoldDB" id="A0A085J9U8"/>
<organism evidence="2 3">
    <name type="scientific">Tatumella ptyseos ATCC 33301</name>
    <dbReference type="NCBI Taxonomy" id="1005995"/>
    <lineage>
        <taxon>Bacteria</taxon>
        <taxon>Pseudomonadati</taxon>
        <taxon>Pseudomonadota</taxon>
        <taxon>Gammaproteobacteria</taxon>
        <taxon>Enterobacterales</taxon>
        <taxon>Erwiniaceae</taxon>
        <taxon>Tatumella</taxon>
    </lineage>
</organism>
<evidence type="ECO:0000313" key="2">
    <source>
        <dbReference type="EMBL" id="KFD17244.1"/>
    </source>
</evidence>
<keyword evidence="1" id="KW-0472">Membrane</keyword>
<accession>A0A085J9U8</accession>
<evidence type="ECO:0000256" key="1">
    <source>
        <dbReference type="SAM" id="Phobius"/>
    </source>
</evidence>
<keyword evidence="1" id="KW-0812">Transmembrane</keyword>
<sequence length="144" mass="16545">MRKSGVALIGVIGIVGIGLVIGWPYIRMEFASSAYYTRENQRQYEYYTPELLKKMPRVSSDYKFEFGRITGTEANVFTVKFYGVSDTRSIRDYLKSEGYEPRASCDVEAECWKSRATNDEVTVGNIHSQTGVFVQIYRRLYSSQ</sequence>
<dbReference type="OrthoDB" id="6463131at2"/>
<keyword evidence="3" id="KW-1185">Reference proteome</keyword>
<proteinExistence type="predicted"/>
<gene>
    <name evidence="2" type="ORF">GTPT_3227</name>
</gene>
<dbReference type="RefSeq" id="WP_025902704.1">
    <property type="nucleotide sequence ID" value="NZ_ATMJ01000050.1"/>
</dbReference>